<keyword evidence="5" id="KW-0997">Cell inner membrane</keyword>
<organism evidence="13 14">
    <name type="scientific">Sinobacterium norvegicum</name>
    <dbReference type="NCBI Taxonomy" id="1641715"/>
    <lineage>
        <taxon>Bacteria</taxon>
        <taxon>Pseudomonadati</taxon>
        <taxon>Pseudomonadota</taxon>
        <taxon>Gammaproteobacteria</taxon>
        <taxon>Cellvibrionales</taxon>
        <taxon>Spongiibacteraceae</taxon>
        <taxon>Sinobacterium</taxon>
    </lineage>
</organism>
<evidence type="ECO:0000256" key="1">
    <source>
        <dbReference type="ARBA" id="ARBA00004533"/>
    </source>
</evidence>
<dbReference type="InterPro" id="IPR001478">
    <property type="entry name" value="PDZ"/>
</dbReference>
<dbReference type="EMBL" id="CAKLPX010000003">
    <property type="protein sequence ID" value="CAH0992489.1"/>
    <property type="molecule type" value="Genomic_DNA"/>
</dbReference>
<comment type="subcellular location">
    <subcellularLocation>
        <location evidence="1">Cell inner membrane</location>
    </subcellularLocation>
</comment>
<protein>
    <recommendedName>
        <fullName evidence="15">Type II secretion system protein GspC</fullName>
    </recommendedName>
</protein>
<dbReference type="Pfam" id="PF13180">
    <property type="entry name" value="PDZ_2"/>
    <property type="match status" value="1"/>
</dbReference>
<keyword evidence="6 10" id="KW-0812">Transmembrane</keyword>
<evidence type="ECO:0000256" key="9">
    <source>
        <dbReference type="ARBA" id="ARBA00023136"/>
    </source>
</evidence>
<evidence type="ECO:0000256" key="7">
    <source>
        <dbReference type="ARBA" id="ARBA00022927"/>
    </source>
</evidence>
<evidence type="ECO:0000256" key="2">
    <source>
        <dbReference type="ARBA" id="ARBA00007986"/>
    </source>
</evidence>
<keyword evidence="3" id="KW-0813">Transport</keyword>
<keyword evidence="4" id="KW-1003">Cell membrane</keyword>
<evidence type="ECO:0000256" key="8">
    <source>
        <dbReference type="ARBA" id="ARBA00022989"/>
    </source>
</evidence>
<dbReference type="InterPro" id="IPR024961">
    <property type="entry name" value="T2SS_GspC_N"/>
</dbReference>
<name>A0ABM9AIB2_9GAMM</name>
<dbReference type="Proteomes" id="UP000838100">
    <property type="component" value="Unassembled WGS sequence"/>
</dbReference>
<keyword evidence="7" id="KW-0653">Protein transport</keyword>
<dbReference type="Gene3D" id="2.30.30.830">
    <property type="match status" value="1"/>
</dbReference>
<evidence type="ECO:0000259" key="11">
    <source>
        <dbReference type="Pfam" id="PF11356"/>
    </source>
</evidence>
<dbReference type="Pfam" id="PF11356">
    <property type="entry name" value="T2SSC"/>
    <property type="match status" value="1"/>
</dbReference>
<evidence type="ECO:0008006" key="15">
    <source>
        <dbReference type="Google" id="ProtNLM"/>
    </source>
</evidence>
<comment type="caution">
    <text evidence="13">The sequence shown here is derived from an EMBL/GenBank/DDBJ whole genome shotgun (WGS) entry which is preliminary data.</text>
</comment>
<dbReference type="SUPFAM" id="SSF50156">
    <property type="entry name" value="PDZ domain-like"/>
    <property type="match status" value="1"/>
</dbReference>
<evidence type="ECO:0000256" key="10">
    <source>
        <dbReference type="SAM" id="Phobius"/>
    </source>
</evidence>
<dbReference type="Gene3D" id="2.30.42.10">
    <property type="match status" value="1"/>
</dbReference>
<evidence type="ECO:0000256" key="3">
    <source>
        <dbReference type="ARBA" id="ARBA00022448"/>
    </source>
</evidence>
<evidence type="ECO:0000256" key="5">
    <source>
        <dbReference type="ARBA" id="ARBA00022519"/>
    </source>
</evidence>
<evidence type="ECO:0000313" key="14">
    <source>
        <dbReference type="Proteomes" id="UP000838100"/>
    </source>
</evidence>
<comment type="similarity">
    <text evidence="2">Belongs to the GSP C family.</text>
</comment>
<dbReference type="RefSeq" id="WP_237445174.1">
    <property type="nucleotide sequence ID" value="NZ_CAKLPX010000003.1"/>
</dbReference>
<evidence type="ECO:0000313" key="13">
    <source>
        <dbReference type="EMBL" id="CAH0992489.1"/>
    </source>
</evidence>
<feature type="domain" description="Type II secretion system protein GspC N-terminal" evidence="11">
    <location>
        <begin position="30"/>
        <end position="170"/>
    </location>
</feature>
<keyword evidence="9 10" id="KW-0472">Membrane</keyword>
<feature type="transmembrane region" description="Helical" evidence="10">
    <location>
        <begin position="20"/>
        <end position="42"/>
    </location>
</feature>
<reference evidence="13" key="1">
    <citation type="submission" date="2021-12" db="EMBL/GenBank/DDBJ databases">
        <authorList>
            <person name="Rodrigo-Torres L."/>
            <person name="Arahal R. D."/>
            <person name="Lucena T."/>
        </authorList>
    </citation>
    <scope>NUCLEOTIDE SEQUENCE</scope>
    <source>
        <strain evidence="13">CECT 8267</strain>
    </source>
</reference>
<accession>A0ABM9AIB2</accession>
<gene>
    <name evidence="13" type="ORF">SIN8267_02615</name>
</gene>
<dbReference type="InterPro" id="IPR001639">
    <property type="entry name" value="T2SS_protein-GspC"/>
</dbReference>
<dbReference type="InterPro" id="IPR036034">
    <property type="entry name" value="PDZ_sf"/>
</dbReference>
<evidence type="ECO:0000256" key="4">
    <source>
        <dbReference type="ARBA" id="ARBA00022475"/>
    </source>
</evidence>
<dbReference type="NCBIfam" id="TIGR01713">
    <property type="entry name" value="typeII_sec_gspC"/>
    <property type="match status" value="1"/>
</dbReference>
<proteinExistence type="inferred from homology"/>
<evidence type="ECO:0000256" key="6">
    <source>
        <dbReference type="ARBA" id="ARBA00022692"/>
    </source>
</evidence>
<keyword evidence="8 10" id="KW-1133">Transmembrane helix</keyword>
<feature type="domain" description="PDZ" evidence="12">
    <location>
        <begin position="246"/>
        <end position="298"/>
    </location>
</feature>
<sequence>MLSRVKALAGAENSDQIESWLRLTIIVVAVFMLLVALVNLTWSLVAADNNAIAPPVAVMNNSRGAVSESNVDINHLQGLDFFGENVAVNEPVIKKVETKTAAVTKLNLELNGVILSSAPELSVAIISYQKKQKNYQSGDSLPGGGRVKLLEIFADKVLIENGGRTESLLLFDKTSKVATITSAPRVGAGKTDDRRKNQDTQRVLTDMRQRLQKNPSSLMKIINARPYSEDGQLVGYRVAPGREVEAFQQLGFENGDVITAVNGEAISDPSKLMKLYKLAGEAQQVNLSVMRQGQSIDLLVGFDTE</sequence>
<keyword evidence="14" id="KW-1185">Reference proteome</keyword>
<evidence type="ECO:0000259" key="12">
    <source>
        <dbReference type="Pfam" id="PF13180"/>
    </source>
</evidence>